<dbReference type="FunCoup" id="A0A2G5DND7">
    <property type="interactions" value="742"/>
</dbReference>
<feature type="coiled-coil region" evidence="3">
    <location>
        <begin position="1312"/>
        <end position="1346"/>
    </location>
</feature>
<evidence type="ECO:0000256" key="4">
    <source>
        <dbReference type="SAM" id="MobiDB-lite"/>
    </source>
</evidence>
<dbReference type="SUPFAM" id="SSF57997">
    <property type="entry name" value="Tropomyosin"/>
    <property type="match status" value="1"/>
</dbReference>
<name>A0A2G5DND7_AQUCA</name>
<feature type="compositionally biased region" description="Basic and acidic residues" evidence="4">
    <location>
        <begin position="1698"/>
        <end position="1707"/>
    </location>
</feature>
<dbReference type="STRING" id="218851.A0A2G5DND7"/>
<dbReference type="Pfam" id="PF07765">
    <property type="entry name" value="KIP1"/>
    <property type="match status" value="1"/>
</dbReference>
<feature type="coiled-coil region" evidence="3">
    <location>
        <begin position="1169"/>
        <end position="1255"/>
    </location>
</feature>
<sequence>MATLTHADSTKRKYSWWWDSHIPKNSKWLQENLTDMDSKVKAMIKLIEEDADSFARRAEMYYKKRPELMKLVEEFYRAYRALAERYDQSTGALRQAHRTMAEAFPNQIPFVLPDDSPSGSSVIETEPVTPEMTRPMRASLDPDDLHKDALGLSSSQFIPINRNGAYSDESDHFIGKRGLKQLNEFFGSGEGAEQRAQFAERRVRKGLNFHEDDVKASELQAETETLKSKAAAESVRAGKAETEVQTLKEALANLEADKEAGLVQYRQSLDMLANVETEMSRAQEDARVLDEQAKKAETEVQNLQQALAKLEAEKEAGDLQYRLTLERLSSLESDLFREVQNLKQTLAVLKAEKDAGLLQYQQCLEKISDLESRISRAEEDTKGLDERASTAETEAQTLKQALSRLEVEKEACLVQFNQCMETIYNLESKLSHATDEAMKLNERADKAESEVQSLKHVMAKLNEEKEAAVNLYQNCLETIAKLETEISNAQEEKKRLKHELAMGVKNLSNAEMQYRQLEKENHSLHAELETLVQKTEMQKRELLGKQEELERVQHRVQEEGIRVIQAEAALQALQNLHSQSQEAQRSLTMELQKGFMMLKDMEHWSKSLEDELEQVKKENKTLNEQNFSSSLSISTLQEEIYRLKEMTRKLEDEVELRLDQRNALQQEIYCLKEEINDLNKRHQGVIRQVDLVGLNPDTLASSVKELQDENSKLEDVYLKEADEKVALLQKLENMEKILEKNALLEISLSDLNDELEAIKEKVKALEDSCQSFQEENSILVAEKGSLVSQLHSTTENVGKLSEKNMLLENSLSDANKARWRTKEFEEEQERTMKSQVEIFILQKCIRDMEEKNFMLLIECEKYFEESKMSEKLISELEQDYHEQQLEVKSYLNQLQNLRCGIRDMLKSFKAHLDFKCQDKIEEDQILLQCIIEKIEDTESSLLRSQDEKQQMLFESLIIVTVLGQTRLEMSDLASERNTLDQDFKVRLEELLVLQSEKQELMDMNGQLRLESGAAQNREETLTAELQNLHAKFLNCQEAYALVKNEHSNLCEGNISLMEKFSVLEEEKCMLEEENNLFLGEAIALGNLSFIFQSIGDEKTGELNGLRKELDHLYHVNNGFEKEIIKMEGKLEVAEMENLQFKEYVDILGSELNTTRNVNDQLNRQVGLGKEILSKREMELSEAIEKLNATRSESVELHRIVEELQRECKESKYTREELERKVVELSDDNNNQKQEVGLLKEENKKFESELAKLHEEIRDRKFREENLSSKLLEKRRSVKLQEEVSATLYGDLQYSTICAAVFKESVHELIATCGDLEEESASKHAEIEQLKERLDFLETENGGLKSKFAAHLPIVVSLRNNLSSLEEHLRLRTNILVADNQENEDAGLASGLHDKSCEEPGEGDQNMMVADGVSDLRGLQTVVKSVENAAIEMERLALQESFVANIKLEAAMKEIERLKSTSRSTRKEDIQRSRYFIMELEEEDGKPSNAQQQKGEAENIQVRDGIMMKDIPLDEVSGCSSYDIGSGPRALSRRGVGVSDDQMLKLWETTEKSSSHVHQINKAEIVPVPKEEDAASTQIEAVEELKSEYPSSELQAEKELGVDKLEISKRFTDTHEGNKRKILERLTSDAQKLTNLQITIEDLKHKMETTNKSKRTNGLDYDTLKRQLQEVEDTIMQLVDTNVKLATKAEESPLPTEGKAAEDMEETRKVRKRRISEKARRGSEKIGRLQLEVQRIQFALLKLEEEHAVKGVSTDKRSTRVRLRDYIYTSGKSGRKKKNGSCCACMRPNTKGD</sequence>
<evidence type="ECO:0000256" key="1">
    <source>
        <dbReference type="ARBA" id="ARBA00023054"/>
    </source>
</evidence>
<evidence type="ECO:0000313" key="6">
    <source>
        <dbReference type="EMBL" id="PIA45018.1"/>
    </source>
</evidence>
<proteinExistence type="inferred from homology"/>
<dbReference type="Gene3D" id="1.10.287.1490">
    <property type="match status" value="1"/>
</dbReference>
<dbReference type="InParanoid" id="A0A2G5DND7"/>
<evidence type="ECO:0000256" key="3">
    <source>
        <dbReference type="SAM" id="Coils"/>
    </source>
</evidence>
<dbReference type="InterPro" id="IPR011684">
    <property type="entry name" value="NAB"/>
</dbReference>
<gene>
    <name evidence="6" type="ORF">AQUCO_01700522v1</name>
</gene>
<dbReference type="PANTHER" id="PTHR32258">
    <property type="entry name" value="PROTEIN NETWORKED 4A"/>
    <property type="match status" value="1"/>
</dbReference>
<dbReference type="OrthoDB" id="10255522at2759"/>
<dbReference type="GO" id="GO:0051015">
    <property type="term" value="F:actin filament binding"/>
    <property type="evidence" value="ECO:0007669"/>
    <property type="project" value="TreeGrafter"/>
</dbReference>
<dbReference type="EMBL" id="KZ305034">
    <property type="protein sequence ID" value="PIA45018.1"/>
    <property type="molecule type" value="Genomic_DNA"/>
</dbReference>
<feature type="region of interest" description="Disordered" evidence="4">
    <location>
        <begin position="1689"/>
        <end position="1715"/>
    </location>
</feature>
<dbReference type="InterPro" id="IPR051861">
    <property type="entry name" value="NET_actin-binding_domain"/>
</dbReference>
<keyword evidence="1 3" id="KW-0175">Coiled coil</keyword>
<feature type="coiled-coil region" evidence="3">
    <location>
        <begin position="237"/>
        <end position="782"/>
    </location>
</feature>
<evidence type="ECO:0000259" key="5">
    <source>
        <dbReference type="PROSITE" id="PS51774"/>
    </source>
</evidence>
<dbReference type="PROSITE" id="PS51774">
    <property type="entry name" value="NAB"/>
    <property type="match status" value="1"/>
</dbReference>
<evidence type="ECO:0000313" key="7">
    <source>
        <dbReference type="Proteomes" id="UP000230069"/>
    </source>
</evidence>
<keyword evidence="7" id="KW-1185">Reference proteome</keyword>
<reference evidence="6 7" key="1">
    <citation type="submission" date="2017-09" db="EMBL/GenBank/DDBJ databases">
        <title>WGS assembly of Aquilegia coerulea Goldsmith.</title>
        <authorList>
            <person name="Hodges S."/>
            <person name="Kramer E."/>
            <person name="Nordborg M."/>
            <person name="Tomkins J."/>
            <person name="Borevitz J."/>
            <person name="Derieg N."/>
            <person name="Yan J."/>
            <person name="Mihaltcheva S."/>
            <person name="Hayes R.D."/>
            <person name="Rokhsar D."/>
        </authorList>
    </citation>
    <scope>NUCLEOTIDE SEQUENCE [LARGE SCALE GENOMIC DNA]</scope>
    <source>
        <strain evidence="7">cv. Goldsmith</strain>
    </source>
</reference>
<dbReference type="GO" id="GO:0005886">
    <property type="term" value="C:plasma membrane"/>
    <property type="evidence" value="ECO:0007669"/>
    <property type="project" value="TreeGrafter"/>
</dbReference>
<organism evidence="6 7">
    <name type="scientific">Aquilegia coerulea</name>
    <name type="common">Rocky mountain columbine</name>
    <dbReference type="NCBI Taxonomy" id="218851"/>
    <lineage>
        <taxon>Eukaryota</taxon>
        <taxon>Viridiplantae</taxon>
        <taxon>Streptophyta</taxon>
        <taxon>Embryophyta</taxon>
        <taxon>Tracheophyta</taxon>
        <taxon>Spermatophyta</taxon>
        <taxon>Magnoliopsida</taxon>
        <taxon>Ranunculales</taxon>
        <taxon>Ranunculaceae</taxon>
        <taxon>Thalictroideae</taxon>
        <taxon>Aquilegia</taxon>
    </lineage>
</organism>
<feature type="coiled-coil region" evidence="3">
    <location>
        <begin position="1632"/>
        <end position="1680"/>
    </location>
</feature>
<comment type="similarity">
    <text evidence="2">Belongs to the NET family.</text>
</comment>
<accession>A0A2G5DND7</accession>
<feature type="domain" description="NAB" evidence="5">
    <location>
        <begin position="14"/>
        <end position="93"/>
    </location>
</feature>
<dbReference type="Proteomes" id="UP000230069">
    <property type="component" value="Unassembled WGS sequence"/>
</dbReference>
<evidence type="ECO:0000256" key="2">
    <source>
        <dbReference type="ARBA" id="ARBA00038006"/>
    </source>
</evidence>
<dbReference type="PANTHER" id="PTHR32258:SF6">
    <property type="entry name" value="PROTEIN NETWORKED 1A"/>
    <property type="match status" value="1"/>
</dbReference>
<protein>
    <recommendedName>
        <fullName evidence="5">NAB domain-containing protein</fullName>
    </recommendedName>
</protein>